<evidence type="ECO:0000313" key="3">
    <source>
        <dbReference type="Proteomes" id="UP001600424"/>
    </source>
</evidence>
<comment type="caution">
    <text evidence="2">The sequence shown here is derived from an EMBL/GenBank/DDBJ whole genome shotgun (WGS) entry which is preliminary data.</text>
</comment>
<organism evidence="2 3">
    <name type="scientific">Streptomyces wedmorensis</name>
    <dbReference type="NCBI Taxonomy" id="43759"/>
    <lineage>
        <taxon>Bacteria</taxon>
        <taxon>Bacillati</taxon>
        <taxon>Actinomycetota</taxon>
        <taxon>Actinomycetes</taxon>
        <taxon>Kitasatosporales</taxon>
        <taxon>Streptomycetaceae</taxon>
        <taxon>Streptomyces</taxon>
    </lineage>
</organism>
<gene>
    <name evidence="2" type="ORF">ACFQ63_28640</name>
</gene>
<sequence length="56" mass="6566">MPRRSSEPAEGQKRYRTSPVFRTDAPAHRRLAETVFVGHTRPEGEDVVVIRMYRLR</sequence>
<dbReference type="EMBL" id="JBHTRV010000026">
    <property type="protein sequence ID" value="MFE5983647.1"/>
    <property type="molecule type" value="Genomic_DNA"/>
</dbReference>
<dbReference type="RefSeq" id="WP_386253418.1">
    <property type="nucleotide sequence ID" value="NZ_JBHTRV010000026.1"/>
</dbReference>
<protein>
    <submittedName>
        <fullName evidence="2">DUF3237 family protein</fullName>
    </submittedName>
</protein>
<proteinExistence type="predicted"/>
<feature type="region of interest" description="Disordered" evidence="1">
    <location>
        <begin position="1"/>
        <end position="24"/>
    </location>
</feature>
<evidence type="ECO:0000313" key="2">
    <source>
        <dbReference type="EMBL" id="MFE5983647.1"/>
    </source>
</evidence>
<keyword evidence="3" id="KW-1185">Reference proteome</keyword>
<evidence type="ECO:0000256" key="1">
    <source>
        <dbReference type="SAM" id="MobiDB-lite"/>
    </source>
</evidence>
<feature type="compositionally biased region" description="Basic and acidic residues" evidence="1">
    <location>
        <begin position="1"/>
        <end position="13"/>
    </location>
</feature>
<accession>A0ABW6J3N6</accession>
<name>A0ABW6J3N6_STRWE</name>
<reference evidence="2 3" key="1">
    <citation type="submission" date="2024-09" db="EMBL/GenBank/DDBJ databases">
        <title>The Natural Products Discovery Center: Release of the First 8490 Sequenced Strains for Exploring Actinobacteria Biosynthetic Diversity.</title>
        <authorList>
            <person name="Kalkreuter E."/>
            <person name="Kautsar S.A."/>
            <person name="Yang D."/>
            <person name="Bader C.D."/>
            <person name="Teijaro C.N."/>
            <person name="Fluegel L."/>
            <person name="Davis C.M."/>
            <person name="Simpson J.R."/>
            <person name="Lauterbach L."/>
            <person name="Steele A.D."/>
            <person name="Gui C."/>
            <person name="Meng S."/>
            <person name="Li G."/>
            <person name="Viehrig K."/>
            <person name="Ye F."/>
            <person name="Su P."/>
            <person name="Kiefer A.F."/>
            <person name="Nichols A."/>
            <person name="Cepeda A.J."/>
            <person name="Yan W."/>
            <person name="Fan B."/>
            <person name="Jiang Y."/>
            <person name="Adhikari A."/>
            <person name="Zheng C.-J."/>
            <person name="Schuster L."/>
            <person name="Cowan T.M."/>
            <person name="Smanski M.J."/>
            <person name="Chevrette M.G."/>
            <person name="De Carvalho L.P.S."/>
            <person name="Shen B."/>
        </authorList>
    </citation>
    <scope>NUCLEOTIDE SEQUENCE [LARGE SCALE GENOMIC DNA]</scope>
    <source>
        <strain evidence="2 3">NPDC056472</strain>
    </source>
</reference>
<dbReference type="Pfam" id="PF11578">
    <property type="entry name" value="DUF3237"/>
    <property type="match status" value="1"/>
</dbReference>
<dbReference type="Proteomes" id="UP001600424">
    <property type="component" value="Unassembled WGS sequence"/>
</dbReference>
<dbReference type="Gene3D" id="2.40.160.20">
    <property type="match status" value="1"/>
</dbReference>